<dbReference type="OrthoDB" id="9809450at2"/>
<dbReference type="PROSITE" id="PS00211">
    <property type="entry name" value="ABC_TRANSPORTER_1"/>
    <property type="match status" value="1"/>
</dbReference>
<dbReference type="InterPro" id="IPR003439">
    <property type="entry name" value="ABC_transporter-like_ATP-bd"/>
</dbReference>
<dbReference type="Pfam" id="PF00005">
    <property type="entry name" value="ABC_tran"/>
    <property type="match status" value="1"/>
</dbReference>
<dbReference type="GO" id="GO:0019700">
    <property type="term" value="P:organic phosphonate catabolic process"/>
    <property type="evidence" value="ECO:0007669"/>
    <property type="project" value="TreeGrafter"/>
</dbReference>
<evidence type="ECO:0000313" key="4">
    <source>
        <dbReference type="EMBL" id="SHE95111.1"/>
    </source>
</evidence>
<keyword evidence="5" id="KW-1185">Reference proteome</keyword>
<dbReference type="PIRSF" id="PIRSF037116">
    <property type="entry name" value="CP_lyase_PhnK"/>
    <property type="match status" value="1"/>
</dbReference>
<dbReference type="PROSITE" id="PS50893">
    <property type="entry name" value="ABC_TRANSPORTER_2"/>
    <property type="match status" value="1"/>
</dbReference>
<dbReference type="PANTHER" id="PTHR42764:SF1">
    <property type="entry name" value="PHOSPHONATES UTILIZATION ATP-BINDING PROTEIN PHNK-RELATED"/>
    <property type="match status" value="1"/>
</dbReference>
<evidence type="ECO:0000256" key="2">
    <source>
        <dbReference type="ARBA" id="ARBA00022840"/>
    </source>
</evidence>
<sequence>MTSAYQRTSDVQPEETEPVLRAVRLSHFYGKRVGCADVSLDLGPGEVLGIVGESGSGKSTLLRCLSGWQKPSRGRVLIRREGEVMDLYALEESVRRRLLRTEIGVVFQRAEEGVRMRVSAGGNIGERLMAEGVRHYGRLREGARRWMERVELDPERLDDLPSTYSGGMLQRLQIAKNLVTEPRLLFLDEPTTGLDVSVQARLLDLLRRLVREMNLSVVMVTHDLAVARVLAHRLLVMVGGRVVEEGLMDRVLDDPQHPYTQLLVSSRLVA</sequence>
<dbReference type="AlphaFoldDB" id="A0A1M4XNW8"/>
<reference evidence="5" key="1">
    <citation type="submission" date="2016-11" db="EMBL/GenBank/DDBJ databases">
        <authorList>
            <person name="Varghese N."/>
            <person name="Submissions S."/>
        </authorList>
    </citation>
    <scope>NUCLEOTIDE SEQUENCE [LARGE SCALE GENOMIC DNA]</scope>
    <source>
        <strain evidence="5">DSM 9756</strain>
    </source>
</reference>
<dbReference type="RefSeq" id="WP_073037700.1">
    <property type="nucleotide sequence ID" value="NZ_FQVB01000009.1"/>
</dbReference>
<proteinExistence type="predicted"/>
<dbReference type="SMART" id="SM00382">
    <property type="entry name" value="AAA"/>
    <property type="match status" value="1"/>
</dbReference>
<protein>
    <submittedName>
        <fullName evidence="4">Putative phosphonate transport system ATP-binding protein</fullName>
    </submittedName>
</protein>
<gene>
    <name evidence="4" type="ORF">SAMN02745206_01073</name>
</gene>
<dbReference type="InterPro" id="IPR027417">
    <property type="entry name" value="P-loop_NTPase"/>
</dbReference>
<name>A0A1M4XNW8_9BACT</name>
<dbReference type="InterPro" id="IPR012700">
    <property type="entry name" value="PhnK"/>
</dbReference>
<dbReference type="Proteomes" id="UP000184076">
    <property type="component" value="Unassembled WGS sequence"/>
</dbReference>
<dbReference type="SUPFAM" id="SSF52540">
    <property type="entry name" value="P-loop containing nucleoside triphosphate hydrolases"/>
    <property type="match status" value="1"/>
</dbReference>
<dbReference type="FunFam" id="3.40.50.300:FF:001017">
    <property type="entry name" value="Phosphonate C-P lyase system protein PhnK"/>
    <property type="match status" value="1"/>
</dbReference>
<dbReference type="EMBL" id="FQVB01000009">
    <property type="protein sequence ID" value="SHE95111.1"/>
    <property type="molecule type" value="Genomic_DNA"/>
</dbReference>
<dbReference type="NCBIfam" id="TIGR02323">
    <property type="entry name" value="CP_lyasePhnK"/>
    <property type="match status" value="1"/>
</dbReference>
<dbReference type="InterPro" id="IPR003593">
    <property type="entry name" value="AAA+_ATPase"/>
</dbReference>
<dbReference type="GO" id="GO:0016887">
    <property type="term" value="F:ATP hydrolysis activity"/>
    <property type="evidence" value="ECO:0007669"/>
    <property type="project" value="InterPro"/>
</dbReference>
<dbReference type="GO" id="GO:0005524">
    <property type="term" value="F:ATP binding"/>
    <property type="evidence" value="ECO:0007669"/>
    <property type="project" value="UniProtKB-KW"/>
</dbReference>
<dbReference type="InterPro" id="IPR017871">
    <property type="entry name" value="ABC_transporter-like_CS"/>
</dbReference>
<evidence type="ECO:0000259" key="3">
    <source>
        <dbReference type="PROSITE" id="PS50893"/>
    </source>
</evidence>
<feature type="domain" description="ABC transporter" evidence="3">
    <location>
        <begin position="20"/>
        <end position="264"/>
    </location>
</feature>
<evidence type="ECO:0000313" key="5">
    <source>
        <dbReference type="Proteomes" id="UP000184076"/>
    </source>
</evidence>
<keyword evidence="2 4" id="KW-0067">ATP-binding</keyword>
<evidence type="ECO:0000256" key="1">
    <source>
        <dbReference type="ARBA" id="ARBA00022741"/>
    </source>
</evidence>
<dbReference type="PANTHER" id="PTHR42764">
    <property type="entry name" value="PHOSPHONATES UTILIZATION ATP-BINDING PROTEIN PHNK-RELATED"/>
    <property type="match status" value="1"/>
</dbReference>
<dbReference type="STRING" id="1121391.SAMN02745206_01073"/>
<accession>A0A1M4XNW8</accession>
<dbReference type="Gene3D" id="3.40.50.300">
    <property type="entry name" value="P-loop containing nucleotide triphosphate hydrolases"/>
    <property type="match status" value="1"/>
</dbReference>
<organism evidence="4 5">
    <name type="scientific">Desulfacinum infernum DSM 9756</name>
    <dbReference type="NCBI Taxonomy" id="1121391"/>
    <lineage>
        <taxon>Bacteria</taxon>
        <taxon>Pseudomonadati</taxon>
        <taxon>Thermodesulfobacteriota</taxon>
        <taxon>Syntrophobacteria</taxon>
        <taxon>Syntrophobacterales</taxon>
        <taxon>Syntrophobacteraceae</taxon>
        <taxon>Desulfacinum</taxon>
    </lineage>
</organism>
<keyword evidence="1" id="KW-0547">Nucleotide-binding</keyword>